<dbReference type="OMA" id="HENSSKC"/>
<dbReference type="GO" id="GO:0030705">
    <property type="term" value="P:cytoskeleton-dependent intracellular transport"/>
    <property type="evidence" value="ECO:0007669"/>
    <property type="project" value="InterPro"/>
</dbReference>
<dbReference type="GO" id="GO:0005737">
    <property type="term" value="C:cytoplasm"/>
    <property type="evidence" value="ECO:0007669"/>
    <property type="project" value="UniProtKB-SubCell"/>
</dbReference>
<dbReference type="AlphaFoldDB" id="A0A452SFJ6"/>
<dbReference type="Proteomes" id="UP000291022">
    <property type="component" value="Unassembled WGS sequence"/>
</dbReference>
<keyword evidence="3 4" id="KW-0175">Coiled coil</keyword>
<dbReference type="PANTHER" id="PTHR18947:SF31">
    <property type="entry name" value="PROTEIN DAPLE"/>
    <property type="match status" value="1"/>
</dbReference>
<feature type="compositionally biased region" description="Low complexity" evidence="5">
    <location>
        <begin position="113"/>
        <end position="129"/>
    </location>
</feature>
<dbReference type="InterPro" id="IPR043936">
    <property type="entry name" value="HOOK_N"/>
</dbReference>
<feature type="domain" description="HOOK N-terminal" evidence="6">
    <location>
        <begin position="2"/>
        <end position="45"/>
    </location>
</feature>
<evidence type="ECO:0000313" key="8">
    <source>
        <dbReference type="Proteomes" id="UP000291022"/>
    </source>
</evidence>
<dbReference type="GO" id="GO:0005813">
    <property type="term" value="C:centrosome"/>
    <property type="evidence" value="ECO:0007669"/>
    <property type="project" value="TreeGrafter"/>
</dbReference>
<dbReference type="STRING" id="9643.ENSUAMP00000031192"/>
<feature type="region of interest" description="Disordered" evidence="5">
    <location>
        <begin position="458"/>
        <end position="482"/>
    </location>
</feature>
<protein>
    <recommendedName>
        <fullName evidence="6">HOOK N-terminal domain-containing protein</fullName>
    </recommendedName>
</protein>
<feature type="coiled-coil region" evidence="4">
    <location>
        <begin position="487"/>
        <end position="787"/>
    </location>
</feature>
<proteinExistence type="predicted"/>
<dbReference type="Pfam" id="PF19047">
    <property type="entry name" value="HOOK_N"/>
    <property type="match status" value="1"/>
</dbReference>
<accession>A0A452SFJ6</accession>
<reference evidence="8" key="1">
    <citation type="submission" date="2016-06" db="EMBL/GenBank/DDBJ databases">
        <title>De novo assembly and RNA-Seq shows season-dependent expression and editing in black bear kidneys.</title>
        <authorList>
            <person name="Korstanje R."/>
            <person name="Srivastava A."/>
            <person name="Sarsani V.K."/>
            <person name="Sheehan S.M."/>
            <person name="Seger R.L."/>
            <person name="Barter M.E."/>
            <person name="Lindqvist C."/>
            <person name="Brody L.C."/>
            <person name="Mullikin J.C."/>
        </authorList>
    </citation>
    <scope>NUCLEOTIDE SEQUENCE [LARGE SCALE GENOMIC DNA]</scope>
</reference>
<feature type="compositionally biased region" description="Basic and acidic residues" evidence="5">
    <location>
        <begin position="458"/>
        <end position="475"/>
    </location>
</feature>
<reference evidence="7" key="2">
    <citation type="submission" date="2025-08" db="UniProtKB">
        <authorList>
            <consortium name="Ensembl"/>
        </authorList>
    </citation>
    <scope>IDENTIFICATION</scope>
</reference>
<dbReference type="SUPFAM" id="SSF116907">
    <property type="entry name" value="Hook domain"/>
    <property type="match status" value="1"/>
</dbReference>
<keyword evidence="8" id="KW-1185">Reference proteome</keyword>
<name>A0A452SFJ6_URSAM</name>
<dbReference type="Gene3D" id="1.10.418.10">
    <property type="entry name" value="Calponin-like domain"/>
    <property type="match status" value="1"/>
</dbReference>
<feature type="region of interest" description="Disordered" evidence="5">
    <location>
        <begin position="105"/>
        <end position="134"/>
    </location>
</feature>
<evidence type="ECO:0000256" key="1">
    <source>
        <dbReference type="ARBA" id="ARBA00004496"/>
    </source>
</evidence>
<evidence type="ECO:0000256" key="5">
    <source>
        <dbReference type="SAM" id="MobiDB-lite"/>
    </source>
</evidence>
<dbReference type="PANTHER" id="PTHR18947">
    <property type="entry name" value="HOOK PROTEINS"/>
    <property type="match status" value="1"/>
</dbReference>
<dbReference type="GO" id="GO:0008017">
    <property type="term" value="F:microtubule binding"/>
    <property type="evidence" value="ECO:0007669"/>
    <property type="project" value="TreeGrafter"/>
</dbReference>
<keyword evidence="2" id="KW-0963">Cytoplasm</keyword>
<evidence type="ECO:0000256" key="2">
    <source>
        <dbReference type="ARBA" id="ARBA00022490"/>
    </source>
</evidence>
<dbReference type="GO" id="GO:0051959">
    <property type="term" value="F:dynein light intermediate chain binding"/>
    <property type="evidence" value="ECO:0007669"/>
    <property type="project" value="TreeGrafter"/>
</dbReference>
<dbReference type="GO" id="GO:0031122">
    <property type="term" value="P:cytoplasmic microtubule organization"/>
    <property type="evidence" value="ECO:0007669"/>
    <property type="project" value="TreeGrafter"/>
</dbReference>
<dbReference type="GeneTree" id="ENSGT00940000154785"/>
<evidence type="ECO:0000313" key="7">
    <source>
        <dbReference type="Ensembl" id="ENSUAMP00000031192.1"/>
    </source>
</evidence>
<feature type="coiled-coil region" evidence="4">
    <location>
        <begin position="342"/>
        <end position="457"/>
    </location>
</feature>
<dbReference type="Ensembl" id="ENSUAMT00000034801.1">
    <property type="protein sequence ID" value="ENSUAMP00000031192.1"/>
    <property type="gene ID" value="ENSUAMG00000023942.1"/>
</dbReference>
<organism evidence="7 8">
    <name type="scientific">Ursus americanus</name>
    <name type="common">American black bear</name>
    <name type="synonym">Euarctos americanus</name>
    <dbReference type="NCBI Taxonomy" id="9643"/>
    <lineage>
        <taxon>Eukaryota</taxon>
        <taxon>Metazoa</taxon>
        <taxon>Chordata</taxon>
        <taxon>Craniata</taxon>
        <taxon>Vertebrata</taxon>
        <taxon>Euteleostomi</taxon>
        <taxon>Mammalia</taxon>
        <taxon>Eutheria</taxon>
        <taxon>Laurasiatheria</taxon>
        <taxon>Carnivora</taxon>
        <taxon>Caniformia</taxon>
        <taxon>Ursidae</taxon>
        <taxon>Ursus</taxon>
    </lineage>
</organism>
<dbReference type="InterPro" id="IPR036872">
    <property type="entry name" value="CH_dom_sf"/>
</dbReference>
<comment type="subcellular location">
    <subcellularLocation>
        <location evidence="1">Cytoplasm</location>
    </subcellularLocation>
</comment>
<evidence type="ECO:0000256" key="4">
    <source>
        <dbReference type="SAM" id="Coils"/>
    </source>
</evidence>
<evidence type="ECO:0000259" key="6">
    <source>
        <dbReference type="Pfam" id="PF19047"/>
    </source>
</evidence>
<sequence>MEEIKKLLLLVLGCAVQCERKEEFIERIKQLDIETQAGIVAHIQEVTHNQENVFDLQWLELPDVAPEELEALSRNMVFHLRRLIDERDECTELIVDLTQERDYLQTQQPPSPLKSSSAESTPSPTSSLSSEDRQHLAVELADTKARLRRVRQELEEKTEQLVDTRHEVDQLVLELQKVKQENIQLAADARSARAYRDELDSLREKANRVERLEMELVRCKEKLHDVDFYKARMEELREDNIILIETKAMLEEQLSAARARGDKVHELEKENLQLKSKLHDLELDRDTDKKRIEELLEENMVLEIAQKQSMNESVHLGWELEQLSKNADLSDASRKSFVFELNECASSRILKLEKENQGLQSTIQGLRDASLALEESSLKCGELEKENHQLSKKVITPLEREKQSNQDLETLSEELIKEKEQLQSDMESLKADRARQIKDLEQEKDHLNQAMWSLRERSQVSSEARAKDIEKENKALHQTVTETSSRLSKLEFEKQQLHKDFEQVKEKVERVQELEKELHRLEKENEKLAKKVASLKTATEKVDALERESRGLALENRKLRKSLDTLQNVSVQLEGLERDNKQLDEENLELRRMVETMRFTGAKMAQIERENQELEREKEELRKNVELLKALSKKSERLELSYQGVNAENLRLQQTLESSSQKAQALEQELRELEAENQVLQRDLEALRLSNKQLERSEKDRKALEQEVAQLEKDKKLLEKEAKRLWQQVELKDAVLDDSTAKLSAAERESRALDKELARCRDAASKLKELERDNRDLTKQVTMHTRTLTTLREVSRCGRAPRQPRLGGGAVNASAPSGTGVLCGGTVHVLPDSTWDGVCRSEEQRAHRLLGSPCPDITTTHNLAPFIPLLPVSTCVCAHLTSYFPAS</sequence>
<reference evidence="7" key="3">
    <citation type="submission" date="2025-09" db="UniProtKB">
        <authorList>
            <consortium name="Ensembl"/>
        </authorList>
    </citation>
    <scope>IDENTIFICATION</scope>
</reference>
<evidence type="ECO:0000256" key="3">
    <source>
        <dbReference type="ARBA" id="ARBA00023054"/>
    </source>
</evidence>